<comment type="caution">
    <text evidence="6">The sequence shown here is derived from an EMBL/GenBank/DDBJ whole genome shotgun (WGS) entry which is preliminary data.</text>
</comment>
<organism evidence="6 7">
    <name type="scientific">Ramalina farinacea</name>
    <dbReference type="NCBI Taxonomy" id="258253"/>
    <lineage>
        <taxon>Eukaryota</taxon>
        <taxon>Fungi</taxon>
        <taxon>Dikarya</taxon>
        <taxon>Ascomycota</taxon>
        <taxon>Pezizomycotina</taxon>
        <taxon>Lecanoromycetes</taxon>
        <taxon>OSLEUM clade</taxon>
        <taxon>Lecanoromycetidae</taxon>
        <taxon>Lecanorales</taxon>
        <taxon>Lecanorineae</taxon>
        <taxon>Ramalinaceae</taxon>
        <taxon>Ramalina</taxon>
    </lineage>
</organism>
<dbReference type="SUPFAM" id="SSF54197">
    <property type="entry name" value="HIT-like"/>
    <property type="match status" value="1"/>
</dbReference>
<proteinExistence type="predicted"/>
<feature type="compositionally biased region" description="Pro residues" evidence="4">
    <location>
        <begin position="160"/>
        <end position="169"/>
    </location>
</feature>
<evidence type="ECO:0000313" key="7">
    <source>
        <dbReference type="Proteomes" id="UP001161017"/>
    </source>
</evidence>
<evidence type="ECO:0000256" key="1">
    <source>
        <dbReference type="PIRSR" id="PIRSR601310-1"/>
    </source>
</evidence>
<sequence length="430" mass="46722">MQRKRRISYLDTSSVCSSSDSSTEHRFLANGINSSPPTGPVLSDDIEPSSFLHASQKKRGEQSLYAGMEMPKRKRARSYSMAPPQIDATRSSWKTSYNLPQSSPIHPHGPRFSTARGPNISFASEVPTIPNSPTFGHVSEEEEDQMSRQSHHQSQSNLRPSPPRTPPPTYHRTSKSHGNGEEGADLLLYLATSPSPANPGARTTRLFAPSTPPSKDRYAFGGVFGTPGMTGFNTPGQQFNFADFVNITPSPAQGAFGNRTPGPNKTPSATRDARQRLNFDALIPPGGSPTLSNVGRGSTKEGLGMELGGDIPSFKLFESERIFAFLDIQPLSQGHALVIPKFHGAKLTDVPDDSLTEILPVAKSIACAIGADNYNLLQNNGRGAHQEVDHVHFHVIPKPNQKEGLGIGWPAQETDMEKLKGYFEEVKAKM</sequence>
<dbReference type="InterPro" id="IPR011146">
    <property type="entry name" value="HIT-like"/>
</dbReference>
<reference evidence="6" key="1">
    <citation type="journal article" date="2023" name="Genome Biol. Evol.">
        <title>First Whole Genome Sequence and Flow Cytometry Genome Size Data for the Lichen-Forming Fungus Ramalina farinacea (Ascomycota).</title>
        <authorList>
            <person name="Llewellyn T."/>
            <person name="Mian S."/>
            <person name="Hill R."/>
            <person name="Leitch I.J."/>
            <person name="Gaya E."/>
        </authorList>
    </citation>
    <scope>NUCLEOTIDE SEQUENCE</scope>
    <source>
        <strain evidence="6">LIQ254RAFAR</strain>
    </source>
</reference>
<dbReference type="EMBL" id="JAPUFD010000001">
    <property type="protein sequence ID" value="MDI1485037.1"/>
    <property type="molecule type" value="Genomic_DNA"/>
</dbReference>
<feature type="domain" description="HIT" evidence="5">
    <location>
        <begin position="302"/>
        <end position="405"/>
    </location>
</feature>
<dbReference type="PANTHER" id="PTHR40468:SF1">
    <property type="entry name" value="TOPOISOMERASE I DAMAGE AFFECTED PROTEIN 11"/>
    <property type="match status" value="1"/>
</dbReference>
<dbReference type="InterPro" id="IPR019808">
    <property type="entry name" value="Histidine_triad_CS"/>
</dbReference>
<dbReference type="InterPro" id="IPR039384">
    <property type="entry name" value="HINT"/>
</dbReference>
<dbReference type="PANTHER" id="PTHR40468">
    <property type="entry name" value="YALI0A15257P"/>
    <property type="match status" value="1"/>
</dbReference>
<dbReference type="InterPro" id="IPR001310">
    <property type="entry name" value="Histidine_triad_HIT"/>
</dbReference>
<feature type="compositionally biased region" description="Polar residues" evidence="4">
    <location>
        <begin position="88"/>
        <end position="104"/>
    </location>
</feature>
<dbReference type="InterPro" id="IPR036265">
    <property type="entry name" value="HIT-like_sf"/>
</dbReference>
<dbReference type="AlphaFoldDB" id="A0AA43QEB9"/>
<accession>A0AA43QEB9</accession>
<name>A0AA43QEB9_9LECA</name>
<dbReference type="GO" id="GO:0004081">
    <property type="term" value="F:bis(5'-nucleosyl)-tetraphosphatase (asymmetrical) activity"/>
    <property type="evidence" value="ECO:0007669"/>
    <property type="project" value="UniProtKB-EC"/>
</dbReference>
<evidence type="ECO:0000256" key="4">
    <source>
        <dbReference type="SAM" id="MobiDB-lite"/>
    </source>
</evidence>
<dbReference type="EC" id="3.6.1.17" evidence="6"/>
<dbReference type="PROSITE" id="PS51084">
    <property type="entry name" value="HIT_2"/>
    <property type="match status" value="1"/>
</dbReference>
<gene>
    <name evidence="6" type="primary">HNT1</name>
    <name evidence="6" type="ORF">OHK93_000171</name>
</gene>
<evidence type="ECO:0000313" key="6">
    <source>
        <dbReference type="EMBL" id="MDI1485037.1"/>
    </source>
</evidence>
<dbReference type="PRINTS" id="PR00332">
    <property type="entry name" value="HISTRIAD"/>
</dbReference>
<keyword evidence="7" id="KW-1185">Reference proteome</keyword>
<evidence type="ECO:0000259" key="5">
    <source>
        <dbReference type="PROSITE" id="PS51084"/>
    </source>
</evidence>
<feature type="region of interest" description="Disordered" evidence="4">
    <location>
        <begin position="1"/>
        <end position="213"/>
    </location>
</feature>
<evidence type="ECO:0000256" key="2">
    <source>
        <dbReference type="PIRSR" id="PIRSR601310-3"/>
    </source>
</evidence>
<feature type="region of interest" description="Disordered" evidence="4">
    <location>
        <begin position="252"/>
        <end position="271"/>
    </location>
</feature>
<keyword evidence="6" id="KW-0378">Hydrolase</keyword>
<protein>
    <submittedName>
        <fullName evidence="6">Adenosine 5'-monophosphoramidase</fullName>
        <ecNumber evidence="6">3.6.1.17</ecNumber>
    </submittedName>
</protein>
<dbReference type="PROSITE" id="PS00892">
    <property type="entry name" value="HIT_1"/>
    <property type="match status" value="1"/>
</dbReference>
<dbReference type="Pfam" id="PF01230">
    <property type="entry name" value="HIT"/>
    <property type="match status" value="1"/>
</dbReference>
<dbReference type="CDD" id="cd01277">
    <property type="entry name" value="HINT_subgroup"/>
    <property type="match status" value="1"/>
</dbReference>
<feature type="short sequence motif" description="Histidine triad motif" evidence="2 3">
    <location>
        <begin position="390"/>
        <end position="394"/>
    </location>
</feature>
<feature type="active site" description="Tele-AMP-histidine intermediate" evidence="1">
    <location>
        <position position="392"/>
    </location>
</feature>
<dbReference type="Proteomes" id="UP001161017">
    <property type="component" value="Unassembled WGS sequence"/>
</dbReference>
<evidence type="ECO:0000256" key="3">
    <source>
        <dbReference type="PROSITE-ProRule" id="PRU00464"/>
    </source>
</evidence>
<dbReference type="Gene3D" id="3.30.428.10">
    <property type="entry name" value="HIT-like"/>
    <property type="match status" value="1"/>
</dbReference>